<gene>
    <name evidence="1" type="ORF">N7G274_003545</name>
</gene>
<evidence type="ECO:0000313" key="2">
    <source>
        <dbReference type="Proteomes" id="UP001590950"/>
    </source>
</evidence>
<proteinExistence type="predicted"/>
<keyword evidence="2" id="KW-1185">Reference proteome</keyword>
<comment type="caution">
    <text evidence="1">The sequence shown here is derived from an EMBL/GenBank/DDBJ whole genome shotgun (WGS) entry which is preliminary data.</text>
</comment>
<organism evidence="1 2">
    <name type="scientific">Stereocaulon virgatum</name>
    <dbReference type="NCBI Taxonomy" id="373712"/>
    <lineage>
        <taxon>Eukaryota</taxon>
        <taxon>Fungi</taxon>
        <taxon>Dikarya</taxon>
        <taxon>Ascomycota</taxon>
        <taxon>Pezizomycotina</taxon>
        <taxon>Lecanoromycetes</taxon>
        <taxon>OSLEUM clade</taxon>
        <taxon>Lecanoromycetidae</taxon>
        <taxon>Lecanorales</taxon>
        <taxon>Lecanorineae</taxon>
        <taxon>Stereocaulaceae</taxon>
        <taxon>Stereocaulon</taxon>
    </lineage>
</organism>
<reference evidence="1 2" key="1">
    <citation type="submission" date="2024-09" db="EMBL/GenBank/DDBJ databases">
        <title>Rethinking Asexuality: The Enigmatic Case of Functional Sexual Genes in Lepraria (Stereocaulaceae).</title>
        <authorList>
            <person name="Doellman M."/>
            <person name="Sun Y."/>
            <person name="Barcenas-Pena A."/>
            <person name="Lumbsch H.T."/>
            <person name="Grewe F."/>
        </authorList>
    </citation>
    <scope>NUCLEOTIDE SEQUENCE [LARGE SCALE GENOMIC DNA]</scope>
    <source>
        <strain evidence="1 2">Mercado 3170</strain>
    </source>
</reference>
<accession>A0ABR4ADW3</accession>
<name>A0ABR4ADW3_9LECA</name>
<sequence length="74" mass="7919">MPPVKESSNASTILVKITDETTGDDRLGAKKAAPNAASCPLAQMRRNLPFLPGNSCFFSQQEANAEKGSNNHED</sequence>
<dbReference type="Proteomes" id="UP001590950">
    <property type="component" value="Unassembled WGS sequence"/>
</dbReference>
<protein>
    <submittedName>
        <fullName evidence="1">Uncharacterized protein</fullName>
    </submittedName>
</protein>
<dbReference type="EMBL" id="JBEFKJ010000010">
    <property type="protein sequence ID" value="KAL2044024.1"/>
    <property type="molecule type" value="Genomic_DNA"/>
</dbReference>
<evidence type="ECO:0000313" key="1">
    <source>
        <dbReference type="EMBL" id="KAL2044024.1"/>
    </source>
</evidence>